<proteinExistence type="inferred from homology"/>
<dbReference type="InterPro" id="IPR036397">
    <property type="entry name" value="RNaseH_sf"/>
</dbReference>
<dbReference type="Gene3D" id="3.30.70.270">
    <property type="match status" value="1"/>
</dbReference>
<dbReference type="GO" id="GO:0006259">
    <property type="term" value="P:DNA metabolic process"/>
    <property type="evidence" value="ECO:0007669"/>
    <property type="project" value="UniProtKB-ARBA"/>
</dbReference>
<evidence type="ECO:0000259" key="3">
    <source>
        <dbReference type="PROSITE" id="PS50878"/>
    </source>
</evidence>
<dbReference type="Proteomes" id="UP000005226">
    <property type="component" value="Chromosome 22"/>
</dbReference>
<dbReference type="Gene3D" id="3.10.20.370">
    <property type="match status" value="1"/>
</dbReference>
<dbReference type="GeneTree" id="ENSGT00940000160750"/>
<dbReference type="InterPro" id="IPR041577">
    <property type="entry name" value="RT_RNaseH_2"/>
</dbReference>
<dbReference type="PANTHER" id="PTHR33064">
    <property type="entry name" value="POL PROTEIN"/>
    <property type="match status" value="1"/>
</dbReference>
<dbReference type="SUPFAM" id="SSF56672">
    <property type="entry name" value="DNA/RNA polymerases"/>
    <property type="match status" value="1"/>
</dbReference>
<dbReference type="InterPro" id="IPR012337">
    <property type="entry name" value="RNaseH-like_sf"/>
</dbReference>
<feature type="domain" description="RNase H type-1" evidence="4">
    <location>
        <begin position="402"/>
        <end position="549"/>
    </location>
</feature>
<dbReference type="EC" id="3.1.26.4" evidence="2"/>
<evidence type="ECO:0000313" key="5">
    <source>
        <dbReference type="Ensembl" id="ENSTRUP00000072854.1"/>
    </source>
</evidence>
<name>A0A674NGW6_TAKRU</name>
<reference evidence="5" key="2">
    <citation type="submission" date="2025-08" db="UniProtKB">
        <authorList>
            <consortium name="Ensembl"/>
        </authorList>
    </citation>
    <scope>IDENTIFICATION</scope>
</reference>
<comment type="similarity">
    <text evidence="1">Belongs to the beta type-B retroviral polymerase family. HERV class-II K(HML-2) pol subfamily.</text>
</comment>
<dbReference type="InParanoid" id="A0A674NGW6"/>
<dbReference type="InterPro" id="IPR051320">
    <property type="entry name" value="Viral_Replic_Matur_Polypro"/>
</dbReference>
<dbReference type="Gene3D" id="1.10.340.70">
    <property type="match status" value="1"/>
</dbReference>
<dbReference type="InterPro" id="IPR018154">
    <property type="entry name" value="TLV/ENV_coat_polyprotein"/>
</dbReference>
<evidence type="ECO:0000256" key="2">
    <source>
        <dbReference type="ARBA" id="ARBA00012180"/>
    </source>
</evidence>
<accession>A0A674NGW6</accession>
<dbReference type="AlphaFoldDB" id="A0A674NGW6"/>
<sequence length="1193" mass="133268">MVQDLQAVNAAVVPRSPLVADPYTLLNDLNPEHQWYTVIDVSNAFFSVPVHPDSQFWFAFTFQGRRYTWTRLPQGYCESPTIFSQVMMSSLAKFKPPCGSQILVYVDDILMASKTEGDCWSDTLALLHWLASQGHKLSKSKLQLVKQEVVYLGHVLTHNGRAILESRKTAVLDAPKPKTKKQMMSFLGLVNFCRSWILDYAKITAPLQALMYDNPLAMTDVLTWTLEAEEAFMYIKQALVGAGVLKLPDYQKPFEQVVDCKGDFMTSVLLQKHGDKRQPVAYYSHKLDPVACALPPCVKAVVAASEAVKASAGVVLYHELTLLVPHAVSILLLQSKIAFLSPARHLSCMAVLLSQPNLTIRRCTTLNPATLLPTAEEGHQHNCLDEVSITVLPRPDLSDVALTTGQTLFVDGSSRKDDCGRTRTAYAVVTATEMVEAKSLPSSYSAQAAELVALTRACELSKGQDVTIYTDSQYAFSTLFVFAQQWNLRGMKTSTGKPVMHAELLRKLLAAVQQPHKIAVCKCTAHTNNTDAVSQGNAFADKAAKAAANNNTLLDNGEEESFSLEPADNDILKEMQQSAPEKEKATWKKRGAKLDDKGLLTIGNKPILPRNMHKWAALVSHGPCHVSTGGMVQMVNEHYYTIGLHTYLKKFCSQCAICVKHSPQGALKAPAGTTPLPNHPFHTVFLDFIQLTPCEGNQGQNDALRQDESYARAKRTVVSHLGHSWLEQDPESSHIYGLNTWWRYANFTARTQNHSRCYVCSMLPVSVHTPQITAEPMTGSEGQCFVHIGLSRDTNFALKLLDGTWFTRSNCYQEPLRTMAGKANRFRFPVLGAINPTYCYARSGGRDLGSLHKDVCKVVYTACTLGINEDVESNSTTNRYYRKTCLQQHKSSEQCEQECIDDPRHLCGLFTFDETTQRCPEGYNCTCNYPTFTPEDKGTQLVDKGWWLCGHNAYAHLPANWSGVCAPVHLKDHTIIIYANNTENIAQKRFKRDLNEYEFKPHDSVWGTDVPLEFKHWTDGEKVSISLFPWVGVAKNILRLETVDYRLKVFTNLTKVALTGVKEEMTALRLMTMQNRMALDLITAPQGGVCAMVGDYCCTFIPENDADGHLIDSALRNLTKLQKAMIDDGSPPPDWLTKMLSGWRELLFKIGMMIGIVLLVLAILLDDDEEESEEEWINVIQDVKDVKEMFRMS</sequence>
<dbReference type="GO" id="GO:0004523">
    <property type="term" value="F:RNA-DNA hybrid ribonuclease activity"/>
    <property type="evidence" value="ECO:0007669"/>
    <property type="project" value="UniProtKB-EC"/>
</dbReference>
<dbReference type="SUPFAM" id="SSF53098">
    <property type="entry name" value="Ribonuclease H-like"/>
    <property type="match status" value="1"/>
</dbReference>
<dbReference type="InterPro" id="IPR043502">
    <property type="entry name" value="DNA/RNA_pol_sf"/>
</dbReference>
<feature type="domain" description="Reverse transcriptase" evidence="3">
    <location>
        <begin position="1"/>
        <end position="156"/>
    </location>
</feature>
<dbReference type="Pfam" id="PF00075">
    <property type="entry name" value="RNase_H"/>
    <property type="match status" value="1"/>
</dbReference>
<keyword evidence="6" id="KW-1185">Reference proteome</keyword>
<dbReference type="Pfam" id="PF00078">
    <property type="entry name" value="RVT_1"/>
    <property type="match status" value="1"/>
</dbReference>
<dbReference type="InterPro" id="IPR043128">
    <property type="entry name" value="Rev_trsase/Diguanyl_cyclase"/>
</dbReference>
<dbReference type="InterPro" id="IPR000477">
    <property type="entry name" value="RT_dom"/>
</dbReference>
<organism evidence="5 6">
    <name type="scientific">Takifugu rubripes</name>
    <name type="common">Japanese pufferfish</name>
    <name type="synonym">Fugu rubripes</name>
    <dbReference type="NCBI Taxonomy" id="31033"/>
    <lineage>
        <taxon>Eukaryota</taxon>
        <taxon>Metazoa</taxon>
        <taxon>Chordata</taxon>
        <taxon>Craniata</taxon>
        <taxon>Vertebrata</taxon>
        <taxon>Euteleostomi</taxon>
        <taxon>Actinopterygii</taxon>
        <taxon>Neopterygii</taxon>
        <taxon>Teleostei</taxon>
        <taxon>Neoteleostei</taxon>
        <taxon>Acanthomorphata</taxon>
        <taxon>Eupercaria</taxon>
        <taxon>Tetraodontiformes</taxon>
        <taxon>Tetradontoidea</taxon>
        <taxon>Tetraodontidae</taxon>
        <taxon>Takifugu</taxon>
    </lineage>
</organism>
<dbReference type="SUPFAM" id="SSF58069">
    <property type="entry name" value="Virus ectodomain"/>
    <property type="match status" value="1"/>
</dbReference>
<evidence type="ECO:0000256" key="1">
    <source>
        <dbReference type="ARBA" id="ARBA00010879"/>
    </source>
</evidence>
<evidence type="ECO:0000313" key="6">
    <source>
        <dbReference type="Proteomes" id="UP000005226"/>
    </source>
</evidence>
<protein>
    <recommendedName>
        <fullName evidence="2">ribonuclease H</fullName>
        <ecNumber evidence="2">3.1.26.4</ecNumber>
    </recommendedName>
</protein>
<dbReference type="InterPro" id="IPR002156">
    <property type="entry name" value="RNaseH_domain"/>
</dbReference>
<dbReference type="PROSITE" id="PS50879">
    <property type="entry name" value="RNASE_H_1"/>
    <property type="match status" value="1"/>
</dbReference>
<evidence type="ECO:0000259" key="4">
    <source>
        <dbReference type="PROSITE" id="PS50879"/>
    </source>
</evidence>
<reference evidence="5 6" key="1">
    <citation type="journal article" date="2011" name="Genome Biol. Evol.">
        <title>Integration of the genetic map and genome assembly of fugu facilitates insights into distinct features of genome evolution in teleosts and mammals.</title>
        <authorList>
            <person name="Kai W."/>
            <person name="Kikuchi K."/>
            <person name="Tohari S."/>
            <person name="Chew A.K."/>
            <person name="Tay A."/>
            <person name="Fujiwara A."/>
            <person name="Hosoya S."/>
            <person name="Suetake H."/>
            <person name="Naruse K."/>
            <person name="Brenner S."/>
            <person name="Suzuki Y."/>
            <person name="Venkatesh B."/>
        </authorList>
    </citation>
    <scope>NUCLEOTIDE SEQUENCE [LARGE SCALE GENOMIC DNA]</scope>
</reference>
<dbReference type="PROSITE" id="PS50878">
    <property type="entry name" value="RT_POL"/>
    <property type="match status" value="1"/>
</dbReference>
<dbReference type="Gene3D" id="3.10.10.10">
    <property type="entry name" value="HIV Type 1 Reverse Transcriptase, subunit A, domain 1"/>
    <property type="match status" value="1"/>
</dbReference>
<dbReference type="PANTHER" id="PTHR33064:SF37">
    <property type="entry name" value="RIBONUCLEASE H"/>
    <property type="match status" value="1"/>
</dbReference>
<dbReference type="Gene3D" id="3.30.420.10">
    <property type="entry name" value="Ribonuclease H-like superfamily/Ribonuclease H"/>
    <property type="match status" value="1"/>
</dbReference>
<dbReference type="Pfam" id="PF00429">
    <property type="entry name" value="TLV_coat"/>
    <property type="match status" value="1"/>
</dbReference>
<dbReference type="Pfam" id="PF17919">
    <property type="entry name" value="RT_RNaseH_2"/>
    <property type="match status" value="1"/>
</dbReference>
<dbReference type="FunFam" id="3.30.70.270:FF:000020">
    <property type="entry name" value="Transposon Tf2-6 polyprotein-like Protein"/>
    <property type="match status" value="1"/>
</dbReference>
<dbReference type="Ensembl" id="ENSTRUT00000091542.1">
    <property type="protein sequence ID" value="ENSTRUP00000072854.1"/>
    <property type="gene ID" value="ENSTRUG00000032144.1"/>
</dbReference>
<dbReference type="Gene3D" id="1.10.287.210">
    <property type="match status" value="1"/>
</dbReference>
<dbReference type="GO" id="GO:0003676">
    <property type="term" value="F:nucleic acid binding"/>
    <property type="evidence" value="ECO:0007669"/>
    <property type="project" value="InterPro"/>
</dbReference>
<reference evidence="5" key="3">
    <citation type="submission" date="2025-09" db="UniProtKB">
        <authorList>
            <consortium name="Ensembl"/>
        </authorList>
    </citation>
    <scope>IDENTIFICATION</scope>
</reference>